<accession>A0A6J6B0I8</accession>
<feature type="domain" description="PPIase cyclophilin-type" evidence="2">
    <location>
        <begin position="84"/>
        <end position="245"/>
    </location>
</feature>
<proteinExistence type="predicted"/>
<feature type="compositionally biased region" description="Polar residues" evidence="1">
    <location>
        <begin position="39"/>
        <end position="56"/>
    </location>
</feature>
<dbReference type="EMBL" id="CAEZYL010000048">
    <property type="protein sequence ID" value="CAB4725014.1"/>
    <property type="molecule type" value="Genomic_DNA"/>
</dbReference>
<dbReference type="SUPFAM" id="SSF50891">
    <property type="entry name" value="Cyclophilin-like"/>
    <property type="match status" value="1"/>
</dbReference>
<feature type="region of interest" description="Disordered" evidence="1">
    <location>
        <begin position="33"/>
        <end position="56"/>
    </location>
</feature>
<dbReference type="InterPro" id="IPR002130">
    <property type="entry name" value="Cyclophilin-type_PPIase_dom"/>
</dbReference>
<dbReference type="PANTHER" id="PTHR45625:SF3">
    <property type="entry name" value="PEPTIDYL-PROLYL CIS-TRANS ISOMERASE B-RELATED"/>
    <property type="match status" value="1"/>
</dbReference>
<evidence type="ECO:0000313" key="6">
    <source>
        <dbReference type="EMBL" id="CAB4725014.1"/>
    </source>
</evidence>
<organism evidence="3">
    <name type="scientific">freshwater metagenome</name>
    <dbReference type="NCBI Taxonomy" id="449393"/>
    <lineage>
        <taxon>unclassified sequences</taxon>
        <taxon>metagenomes</taxon>
        <taxon>ecological metagenomes</taxon>
    </lineage>
</organism>
<dbReference type="GO" id="GO:0003755">
    <property type="term" value="F:peptidyl-prolyl cis-trans isomerase activity"/>
    <property type="evidence" value="ECO:0007669"/>
    <property type="project" value="InterPro"/>
</dbReference>
<dbReference type="Gene3D" id="2.40.100.10">
    <property type="entry name" value="Cyclophilin-like"/>
    <property type="match status" value="1"/>
</dbReference>
<dbReference type="PANTHER" id="PTHR45625">
    <property type="entry name" value="PEPTIDYL-PROLYL CIS-TRANS ISOMERASE-RELATED"/>
    <property type="match status" value="1"/>
</dbReference>
<protein>
    <submittedName>
        <fullName evidence="3">Unannotated protein</fullName>
    </submittedName>
</protein>
<dbReference type="Pfam" id="PF00160">
    <property type="entry name" value="Pro_isomerase"/>
    <property type="match status" value="1"/>
</dbReference>
<evidence type="ECO:0000256" key="1">
    <source>
        <dbReference type="SAM" id="MobiDB-lite"/>
    </source>
</evidence>
<dbReference type="CDD" id="cd00317">
    <property type="entry name" value="cyclophilin"/>
    <property type="match status" value="1"/>
</dbReference>
<gene>
    <name evidence="3" type="ORF">UFOPK1380_00447</name>
    <name evidence="4" type="ORF">UFOPK1778_00973</name>
    <name evidence="5" type="ORF">UFOPK1863_00647</name>
    <name evidence="6" type="ORF">UFOPK2689_00835</name>
    <name evidence="7" type="ORF">UFOPK3874_00464</name>
    <name evidence="8" type="ORF">UFOPK4095_00062</name>
</gene>
<name>A0A6J6B0I8_9ZZZZ</name>
<evidence type="ECO:0000313" key="7">
    <source>
        <dbReference type="EMBL" id="CAB4959871.1"/>
    </source>
</evidence>
<dbReference type="EMBL" id="CAEZUY010000051">
    <property type="protein sequence ID" value="CAB4614960.1"/>
    <property type="molecule type" value="Genomic_DNA"/>
</dbReference>
<dbReference type="PROSITE" id="PS50072">
    <property type="entry name" value="CSA_PPIASE_2"/>
    <property type="match status" value="1"/>
</dbReference>
<dbReference type="EMBL" id="CAFBPI010000002">
    <property type="protein sequence ID" value="CAB5004093.1"/>
    <property type="molecule type" value="Genomic_DNA"/>
</dbReference>
<dbReference type="InterPro" id="IPR044666">
    <property type="entry name" value="Cyclophilin_A-like"/>
</dbReference>
<dbReference type="InterPro" id="IPR029000">
    <property type="entry name" value="Cyclophilin-like_dom_sf"/>
</dbReference>
<dbReference type="EMBL" id="CAEZSC010000017">
    <property type="protein sequence ID" value="CAB4532274.1"/>
    <property type="molecule type" value="Genomic_DNA"/>
</dbReference>
<dbReference type="AlphaFoldDB" id="A0A6J6B0I8"/>
<dbReference type="EMBL" id="CAEZUD010000057">
    <property type="protein sequence ID" value="CAB4596068.1"/>
    <property type="molecule type" value="Genomic_DNA"/>
</dbReference>
<evidence type="ECO:0000259" key="2">
    <source>
        <dbReference type="PROSITE" id="PS50072"/>
    </source>
</evidence>
<evidence type="ECO:0000313" key="3">
    <source>
        <dbReference type="EMBL" id="CAB4532274.1"/>
    </source>
</evidence>
<reference evidence="3" key="1">
    <citation type="submission" date="2020-05" db="EMBL/GenBank/DDBJ databases">
        <authorList>
            <person name="Chiriac C."/>
            <person name="Salcher M."/>
            <person name="Ghai R."/>
            <person name="Kavagutti S V."/>
        </authorList>
    </citation>
    <scope>NUCLEOTIDE SEQUENCE</scope>
</reference>
<dbReference type="EMBL" id="CAFBNS010000062">
    <property type="protein sequence ID" value="CAB4959871.1"/>
    <property type="molecule type" value="Genomic_DNA"/>
</dbReference>
<evidence type="ECO:0000313" key="8">
    <source>
        <dbReference type="EMBL" id="CAB5004093.1"/>
    </source>
</evidence>
<sequence>MGVAQVKKQVVVAVVASALLSLFVATPSFAAPKKPPVKQGNTKQSNAKQSVAKSSQLVPSCRPTTAVGHAPLKLPIPEVNKPHVNKIFTLKTNCGDIVIEADGVKAPLTVIAMSYLAQKGYFNQSLCHRLVTSGIFVLQCGDPTASGQGGPKFYIPNENFPAPGANSYPAGTVAMAKGQDLPDGTPTIGSQFFIVYQDNSQLAANYTIFGRVTQGLDIVKAIAAAGNAPDGVGPAQPIAIEKFDVK</sequence>
<evidence type="ECO:0000313" key="4">
    <source>
        <dbReference type="EMBL" id="CAB4596068.1"/>
    </source>
</evidence>
<evidence type="ECO:0000313" key="5">
    <source>
        <dbReference type="EMBL" id="CAB4614960.1"/>
    </source>
</evidence>